<dbReference type="PANTHER" id="PTHR23508">
    <property type="entry name" value="CARBOXYLIC ACID TRANSPORTER PROTEIN HOMOLOG"/>
    <property type="match status" value="1"/>
</dbReference>
<dbReference type="PROSITE" id="PS00217">
    <property type="entry name" value="SUGAR_TRANSPORT_2"/>
    <property type="match status" value="1"/>
</dbReference>
<feature type="transmembrane region" description="Helical" evidence="5">
    <location>
        <begin position="324"/>
        <end position="344"/>
    </location>
</feature>
<evidence type="ECO:0000313" key="7">
    <source>
        <dbReference type="EMBL" id="NNH26556.1"/>
    </source>
</evidence>
<comment type="subcellular location">
    <subcellularLocation>
        <location evidence="1">Membrane</location>
        <topology evidence="1">Multi-pass membrane protein</topology>
    </subcellularLocation>
</comment>
<evidence type="ECO:0000259" key="6">
    <source>
        <dbReference type="PROSITE" id="PS50850"/>
    </source>
</evidence>
<dbReference type="InterPro" id="IPR011701">
    <property type="entry name" value="MFS"/>
</dbReference>
<dbReference type="InterPro" id="IPR036259">
    <property type="entry name" value="MFS_trans_sf"/>
</dbReference>
<feature type="transmembrane region" description="Helical" evidence="5">
    <location>
        <begin position="60"/>
        <end position="80"/>
    </location>
</feature>
<feature type="transmembrane region" description="Helical" evidence="5">
    <location>
        <begin position="24"/>
        <end position="48"/>
    </location>
</feature>
<feature type="transmembrane region" description="Helical" evidence="5">
    <location>
        <begin position="180"/>
        <end position="200"/>
    </location>
</feature>
<protein>
    <submittedName>
        <fullName evidence="7">MFS transporter</fullName>
    </submittedName>
</protein>
<keyword evidence="4 5" id="KW-0472">Membrane</keyword>
<keyword evidence="3 5" id="KW-1133">Transmembrane helix</keyword>
<dbReference type="InterPro" id="IPR005829">
    <property type="entry name" value="Sugar_transporter_CS"/>
</dbReference>
<comment type="caution">
    <text evidence="7">The sequence shown here is derived from an EMBL/GenBank/DDBJ whole genome shotgun (WGS) entry which is preliminary data.</text>
</comment>
<gene>
    <name evidence="7" type="ORF">HLH15_08770</name>
</gene>
<feature type="transmembrane region" description="Helical" evidence="5">
    <location>
        <begin position="92"/>
        <end position="111"/>
    </location>
</feature>
<evidence type="ECO:0000313" key="8">
    <source>
        <dbReference type="Proteomes" id="UP000555322"/>
    </source>
</evidence>
<evidence type="ECO:0000256" key="1">
    <source>
        <dbReference type="ARBA" id="ARBA00004141"/>
    </source>
</evidence>
<dbReference type="Pfam" id="PF07690">
    <property type="entry name" value="MFS_1"/>
    <property type="match status" value="1"/>
</dbReference>
<keyword evidence="2 5" id="KW-0812">Transmembrane</keyword>
<accession>A0ABX1UV87</accession>
<name>A0ABX1UV87_9GAMM</name>
<dbReference type="PROSITE" id="PS50850">
    <property type="entry name" value="MFS"/>
    <property type="match status" value="1"/>
</dbReference>
<evidence type="ECO:0000256" key="4">
    <source>
        <dbReference type="ARBA" id="ARBA00023136"/>
    </source>
</evidence>
<evidence type="ECO:0000256" key="3">
    <source>
        <dbReference type="ARBA" id="ARBA00022989"/>
    </source>
</evidence>
<feature type="transmembrane region" description="Helical" evidence="5">
    <location>
        <begin position="257"/>
        <end position="279"/>
    </location>
</feature>
<evidence type="ECO:0000256" key="5">
    <source>
        <dbReference type="SAM" id="Phobius"/>
    </source>
</evidence>
<dbReference type="SUPFAM" id="SSF103473">
    <property type="entry name" value="MFS general substrate transporter"/>
    <property type="match status" value="1"/>
</dbReference>
<dbReference type="Gene3D" id="1.20.1250.20">
    <property type="entry name" value="MFS general substrate transporter like domains"/>
    <property type="match status" value="1"/>
</dbReference>
<dbReference type="EMBL" id="JABERJ010000021">
    <property type="protein sequence ID" value="NNH26556.1"/>
    <property type="molecule type" value="Genomic_DNA"/>
</dbReference>
<feature type="transmembrane region" description="Helical" evidence="5">
    <location>
        <begin position="386"/>
        <end position="408"/>
    </location>
</feature>
<proteinExistence type="predicted"/>
<feature type="transmembrane region" description="Helical" evidence="5">
    <location>
        <begin position="299"/>
        <end position="317"/>
    </location>
</feature>
<feature type="transmembrane region" description="Helical" evidence="5">
    <location>
        <begin position="350"/>
        <end position="374"/>
    </location>
</feature>
<sequence>MNKDELNMNVQDFFNQYAWSKLQWLIFIITFLVAFFDGMDTAVMGYIAPSLMQDWGIDKSQLVPVLSSALLGAAIGAIAFGPLADKVGRKKILVFSVFLFSFTCILSVFAQNLPQLIILRFITGLGLGAAMPNAVTLLSEYCPDHKRATMVNTMYCGFPIGAAVGGFIASWLIPNFGWKAMLLLSGGVPLLLSIAMIFLLPESVRYLLLKQKPQQMIQNILSRINPQAQQVSKFVLTEHVATGKNKHPIAIILSWQLGWGTVLLWISFFSGLMIFYSIINWMPVLFKEAQMPEHLGPMVSGLFALGGLGAIANGWLMDRFNGNLIIAFCTFITAIAVAFIGPSIQMGLGVFIFVMIVAGTMQNTAQSSLPVLAAQFYPTAARTTGVSWMCGIGRFGAVAGTMLMGVLVGKQLNFTDIFTIISIPAVLMTCCLLLKNALYPESKKTIEHVKPQQEISLNQ</sequence>
<feature type="transmembrane region" description="Helical" evidence="5">
    <location>
        <begin position="414"/>
        <end position="434"/>
    </location>
</feature>
<organism evidence="7 8">
    <name type="scientific">Acinetobacter terrestris</name>
    <dbReference type="NCBI Taxonomy" id="2529843"/>
    <lineage>
        <taxon>Bacteria</taxon>
        <taxon>Pseudomonadati</taxon>
        <taxon>Pseudomonadota</taxon>
        <taxon>Gammaproteobacteria</taxon>
        <taxon>Moraxellales</taxon>
        <taxon>Moraxellaceae</taxon>
        <taxon>Acinetobacter</taxon>
        <taxon>Acinetobacter Taxon 24</taxon>
    </lineage>
</organism>
<dbReference type="CDD" id="cd17365">
    <property type="entry name" value="MFS_PcaK_like"/>
    <property type="match status" value="1"/>
</dbReference>
<reference evidence="7 8" key="1">
    <citation type="submission" date="2020-04" db="EMBL/GenBank/DDBJ databases">
        <title>Acinetobacter Taxon 24.</title>
        <authorList>
            <person name="Nemec A."/>
            <person name="Radolfova-Krizova L."/>
            <person name="Higgins P.G."/>
            <person name="Spanelova P."/>
        </authorList>
    </citation>
    <scope>NUCLEOTIDE SEQUENCE [LARGE SCALE GENOMIC DNA]</scope>
    <source>
        <strain evidence="7 8">ANC 5084</strain>
    </source>
</reference>
<feature type="domain" description="Major facilitator superfamily (MFS) profile" evidence="6">
    <location>
        <begin position="26"/>
        <end position="443"/>
    </location>
</feature>
<dbReference type="Proteomes" id="UP000555322">
    <property type="component" value="Unassembled WGS sequence"/>
</dbReference>
<feature type="transmembrane region" description="Helical" evidence="5">
    <location>
        <begin position="117"/>
        <end position="138"/>
    </location>
</feature>
<evidence type="ECO:0000256" key="2">
    <source>
        <dbReference type="ARBA" id="ARBA00022692"/>
    </source>
</evidence>
<feature type="transmembrane region" description="Helical" evidence="5">
    <location>
        <begin position="150"/>
        <end position="174"/>
    </location>
</feature>
<dbReference type="InterPro" id="IPR020846">
    <property type="entry name" value="MFS_dom"/>
</dbReference>
<keyword evidence="8" id="KW-1185">Reference proteome</keyword>
<dbReference type="PANTHER" id="PTHR23508:SF10">
    <property type="entry name" value="CARBOXYLIC ACID TRANSPORTER PROTEIN HOMOLOG"/>
    <property type="match status" value="1"/>
</dbReference>